<organism evidence="2">
    <name type="scientific">freshwater metagenome</name>
    <dbReference type="NCBI Taxonomy" id="449393"/>
    <lineage>
        <taxon>unclassified sequences</taxon>
        <taxon>metagenomes</taxon>
        <taxon>ecological metagenomes</taxon>
    </lineage>
</organism>
<feature type="compositionally biased region" description="Basic residues" evidence="1">
    <location>
        <begin position="86"/>
        <end position="99"/>
    </location>
</feature>
<dbReference type="AlphaFoldDB" id="A0A6J6AET9"/>
<evidence type="ECO:0000313" key="2">
    <source>
        <dbReference type="EMBL" id="CAB4367349.1"/>
    </source>
</evidence>
<name>A0A6J6AET9_9ZZZZ</name>
<feature type="region of interest" description="Disordered" evidence="1">
    <location>
        <begin position="68"/>
        <end position="99"/>
    </location>
</feature>
<evidence type="ECO:0000256" key="1">
    <source>
        <dbReference type="SAM" id="MobiDB-lite"/>
    </source>
</evidence>
<accession>A0A6J6AET9</accession>
<reference evidence="2" key="1">
    <citation type="submission" date="2020-05" db="EMBL/GenBank/DDBJ databases">
        <authorList>
            <person name="Chiriac C."/>
            <person name="Salcher M."/>
            <person name="Ghai R."/>
            <person name="Kavagutti S V."/>
        </authorList>
    </citation>
    <scope>NUCLEOTIDE SEQUENCE</scope>
</reference>
<gene>
    <name evidence="2" type="ORF">UFOPK4179_00130</name>
</gene>
<proteinExistence type="predicted"/>
<protein>
    <submittedName>
        <fullName evidence="2">Unannotated protein</fullName>
    </submittedName>
</protein>
<dbReference type="EMBL" id="CAETWZ010000006">
    <property type="protein sequence ID" value="CAB4367349.1"/>
    <property type="molecule type" value="Genomic_DNA"/>
</dbReference>
<sequence>MRRLFWFLSGAVAGASIVVWVKRTITSVSEKMTPANIADLISSAVRRMVMGFSDAVSLLIDRYRNRNSLDTSGMSAESPDEALQPVRRHNPPRQRTSHR</sequence>